<accession>A0A1V9XIS8</accession>
<protein>
    <submittedName>
        <fullName evidence="2">Uncharacterized protein</fullName>
    </submittedName>
</protein>
<dbReference type="EMBL" id="MNPL01010241">
    <property type="protein sequence ID" value="OQR73252.1"/>
    <property type="molecule type" value="Genomic_DNA"/>
</dbReference>
<feature type="compositionally biased region" description="Basic and acidic residues" evidence="1">
    <location>
        <begin position="485"/>
        <end position="496"/>
    </location>
</feature>
<gene>
    <name evidence="2" type="ORF">BIW11_03621</name>
</gene>
<dbReference type="InParanoid" id="A0A1V9XIS8"/>
<dbReference type="Proteomes" id="UP000192247">
    <property type="component" value="Unassembled WGS sequence"/>
</dbReference>
<feature type="compositionally biased region" description="Polar residues" evidence="1">
    <location>
        <begin position="501"/>
        <end position="511"/>
    </location>
</feature>
<feature type="region of interest" description="Disordered" evidence="1">
    <location>
        <begin position="482"/>
        <end position="511"/>
    </location>
</feature>
<name>A0A1V9XIS8_9ACAR</name>
<evidence type="ECO:0000313" key="2">
    <source>
        <dbReference type="EMBL" id="OQR73252.1"/>
    </source>
</evidence>
<sequence>MVNGLAGRWANARKLPTHFPQSPFRMSAPLPALDSYCTQSRMGEVESTRWAQADADEPSPRVVLGLGFPSQTLPANPDPINRPAINRPAPCVSGLGPLVDDGARVIANKRAEIRQPNGWDVGGVELLLFEKDLSERGRSEPLNSRGWVKARQYQIKCTTGLGRQRVGGIEARGIADLGPIRRPLAKARQLELQQKAAALGIPCPGGILPGWSIQLDYVRAESPRRTLWGILYYVLSSKSGQQIAVEHSLTIGSLEAQAAALSSAITEKHKNGPAAQTAYVDIRYHRMDVSRCLSSHHQPSARMLTFYSRRRCWHLTWSGFASSDLSGRPRHLYASSRSVALLPEQCSIRSCELYRQHSTAPTGGLWNCDYHRRCVNAPGSCLTSLEEKLNATTTPSPVSRLLNRSSRAPPSYAISIDNFGVQSIDGPPTRRYEISARRQFDKGDKMLGQHPGDSLRVRLGRGVRLDVVRLRAHSFLLQRHSRCTHSTDTRPGKHTDGMAGSKQTSTQMASL</sequence>
<evidence type="ECO:0000256" key="1">
    <source>
        <dbReference type="SAM" id="MobiDB-lite"/>
    </source>
</evidence>
<reference evidence="2 3" key="1">
    <citation type="journal article" date="2017" name="Gigascience">
        <title>Draft genome of the honey bee ectoparasitic mite, Tropilaelaps mercedesae, is shaped by the parasitic life history.</title>
        <authorList>
            <person name="Dong X."/>
            <person name="Armstrong S.D."/>
            <person name="Xia D."/>
            <person name="Makepeace B.L."/>
            <person name="Darby A.C."/>
            <person name="Kadowaki T."/>
        </authorList>
    </citation>
    <scope>NUCLEOTIDE SEQUENCE [LARGE SCALE GENOMIC DNA]</scope>
    <source>
        <strain evidence="2">Wuxi-XJTLU</strain>
    </source>
</reference>
<keyword evidence="3" id="KW-1185">Reference proteome</keyword>
<organism evidence="2 3">
    <name type="scientific">Tropilaelaps mercedesae</name>
    <dbReference type="NCBI Taxonomy" id="418985"/>
    <lineage>
        <taxon>Eukaryota</taxon>
        <taxon>Metazoa</taxon>
        <taxon>Ecdysozoa</taxon>
        <taxon>Arthropoda</taxon>
        <taxon>Chelicerata</taxon>
        <taxon>Arachnida</taxon>
        <taxon>Acari</taxon>
        <taxon>Parasitiformes</taxon>
        <taxon>Mesostigmata</taxon>
        <taxon>Gamasina</taxon>
        <taxon>Dermanyssoidea</taxon>
        <taxon>Laelapidae</taxon>
        <taxon>Tropilaelaps</taxon>
    </lineage>
</organism>
<comment type="caution">
    <text evidence="2">The sequence shown here is derived from an EMBL/GenBank/DDBJ whole genome shotgun (WGS) entry which is preliminary data.</text>
</comment>
<evidence type="ECO:0000313" key="3">
    <source>
        <dbReference type="Proteomes" id="UP000192247"/>
    </source>
</evidence>
<dbReference type="AlphaFoldDB" id="A0A1V9XIS8"/>
<proteinExistence type="predicted"/>